<dbReference type="Pfam" id="PF13349">
    <property type="entry name" value="DUF4097"/>
    <property type="match status" value="1"/>
</dbReference>
<dbReference type="Proteomes" id="UP001523566">
    <property type="component" value="Unassembled WGS sequence"/>
</dbReference>
<evidence type="ECO:0000259" key="2">
    <source>
        <dbReference type="Pfam" id="PF13349"/>
    </source>
</evidence>
<keyword evidence="1" id="KW-1133">Transmembrane helix</keyword>
<feature type="transmembrane region" description="Helical" evidence="1">
    <location>
        <begin position="7"/>
        <end position="28"/>
    </location>
</feature>
<dbReference type="RefSeq" id="WP_262065529.1">
    <property type="nucleotide sequence ID" value="NZ_JAMXOD010000005.1"/>
</dbReference>
<proteinExistence type="predicted"/>
<sequence>MKNIMKGLIILFSVLLLGLIGIMTYALVRGTEQLPVIGEASNYFTETKLINTQQIAMKDIQNIEITNRNCDVFFQSGDTNEMVIKEYVGNKAIQKPFVNVEENSDTLRIKANDERGRTWFVFGNNYRYFEIYLPQDYSGAMDIKASSGDIFGENDLKLADFTLNATSGYVELQSVKAKNIFIKTSSGDVDAVYLEGAIEISTQSGYVELVECVGDTQIATSSGDVTVKNQTGNFEVGTSSGYVEVQEIIGDTLIATSSGDVDISKIAGNLDISTTSGYVEAGQIEGGSKVETSSGDVDLKFTDLTDSLSIKTTSGYVSCILPEDINFQFQANTTSGEIMTDFDDTLSFDRKAERATGVVGTKENPDIEVQVNTSSGDIDFMWR</sequence>
<protein>
    <submittedName>
        <fullName evidence="3">DUF4097 domain-containing protein</fullName>
    </submittedName>
</protein>
<dbReference type="InterPro" id="IPR025164">
    <property type="entry name" value="Toastrack_DUF4097"/>
</dbReference>
<dbReference type="PANTHER" id="PTHR34094">
    <property type="match status" value="1"/>
</dbReference>
<evidence type="ECO:0000313" key="3">
    <source>
        <dbReference type="EMBL" id="MCP1101740.1"/>
    </source>
</evidence>
<accession>A0ABT1E7C4</accession>
<evidence type="ECO:0000313" key="4">
    <source>
        <dbReference type="Proteomes" id="UP001523566"/>
    </source>
</evidence>
<keyword evidence="1" id="KW-0812">Transmembrane</keyword>
<reference evidence="3 4" key="1">
    <citation type="journal article" date="2022" name="Genome Biol. Evol.">
        <title>Host diet, physiology and behaviors set the stage for Lachnospiraceae cladogenesis.</title>
        <authorList>
            <person name="Vera-Ponce De Leon A."/>
            <person name="Schneider M."/>
            <person name="Jahnes B.C."/>
            <person name="Sadowski V."/>
            <person name="Camuy-Velez L.A."/>
            <person name="Duan J."/>
            <person name="Sabree Z.L."/>
        </authorList>
    </citation>
    <scope>NUCLEOTIDE SEQUENCE [LARGE SCALE GENOMIC DNA]</scope>
    <source>
        <strain evidence="3 4">PAL113</strain>
    </source>
</reference>
<keyword evidence="1" id="KW-0472">Membrane</keyword>
<evidence type="ECO:0000256" key="1">
    <source>
        <dbReference type="SAM" id="Phobius"/>
    </source>
</evidence>
<dbReference type="EMBL" id="JAMZFW010000005">
    <property type="protein sequence ID" value="MCP1101740.1"/>
    <property type="molecule type" value="Genomic_DNA"/>
</dbReference>
<feature type="domain" description="DUF4097" evidence="2">
    <location>
        <begin position="60"/>
        <end position="245"/>
    </location>
</feature>
<comment type="caution">
    <text evidence="3">The sequence shown here is derived from an EMBL/GenBank/DDBJ whole genome shotgun (WGS) entry which is preliminary data.</text>
</comment>
<dbReference type="PANTHER" id="PTHR34094:SF1">
    <property type="entry name" value="PROTEIN FAM185A"/>
    <property type="match status" value="1"/>
</dbReference>
<organism evidence="3 4">
    <name type="scientific">Aequitasia blattaphilus</name>
    <dbReference type="NCBI Taxonomy" id="2949332"/>
    <lineage>
        <taxon>Bacteria</taxon>
        <taxon>Bacillati</taxon>
        <taxon>Bacillota</taxon>
        <taxon>Clostridia</taxon>
        <taxon>Lachnospirales</taxon>
        <taxon>Lachnospiraceae</taxon>
        <taxon>Aequitasia</taxon>
    </lineage>
</organism>
<gene>
    <name evidence="3" type="ORF">NK125_04840</name>
</gene>
<keyword evidence="4" id="KW-1185">Reference proteome</keyword>
<name>A0ABT1E7C4_9FIRM</name>